<name>A0ABY7AQ56_9ALTE</name>
<dbReference type="Pfam" id="PF13416">
    <property type="entry name" value="SBP_bac_8"/>
    <property type="match status" value="1"/>
</dbReference>
<keyword evidence="2" id="KW-0614">Plasmid</keyword>
<keyword evidence="3" id="KW-1185">Reference proteome</keyword>
<evidence type="ECO:0000313" key="3">
    <source>
        <dbReference type="Proteomes" id="UP001163726"/>
    </source>
</evidence>
<dbReference type="Gene3D" id="3.40.190.10">
    <property type="entry name" value="Periplasmic binding protein-like II"/>
    <property type="match status" value="1"/>
</dbReference>
<dbReference type="Proteomes" id="UP001163726">
    <property type="component" value="Plasmid pCadTS8_1"/>
</dbReference>
<dbReference type="RefSeq" id="WP_268076370.1">
    <property type="nucleotide sequence ID" value="NZ_CP109966.1"/>
</dbReference>
<accession>A0ABY7AQ56</accession>
<dbReference type="EMBL" id="CP109966">
    <property type="protein sequence ID" value="WAJ71690.1"/>
    <property type="molecule type" value="Genomic_DNA"/>
</dbReference>
<dbReference type="SUPFAM" id="SSF53850">
    <property type="entry name" value="Periplasmic binding protein-like II"/>
    <property type="match status" value="1"/>
</dbReference>
<sequence length="402" mass="46268">MMLARNNKGLNAQLNLLFFVLTLIFCQAAQATEKVYFYAWGGSPQVNQYLQWAKHTLQAQKNIELIHVKLTDTSDAVSRILAEKAAGNDKNGSVDLLWVNGENFASMLEHQLLAEPWLDELTHFKLTRPKQNPAVLRDFGMDTQKREAPWGKASLVFYYHSGLVAKPPKTLAEIMQWLKQYPHRFTYPKPPDFYANSFLKYAISVLNQTQPEAIQQMLYQPVNNKSFDQLSKPLWQFLDKLHPHLWRKGQYFPSSGAQMQRLIDDQEIYLSFTFTAAEIPAAVKQYNLPRKVRTYVMQDGSLSNIHFVAIPFNARHKQAAKQVADFLLSPQAQAKKQQIDIWGDQTVLDMAALSKQQQRLFVQNQAHPSALPTDAKVKLLSELHPSWVSRLNREWLKRYGVQ</sequence>
<dbReference type="PANTHER" id="PTHR42779:SF1">
    <property type="entry name" value="PROTEIN YNJB"/>
    <property type="match status" value="1"/>
</dbReference>
<dbReference type="InterPro" id="IPR006059">
    <property type="entry name" value="SBP"/>
</dbReference>
<evidence type="ECO:0000313" key="2">
    <source>
        <dbReference type="EMBL" id="WAJ71690.1"/>
    </source>
</evidence>
<protein>
    <submittedName>
        <fullName evidence="2">ABC transporter substrate-binding protein</fullName>
    </submittedName>
</protein>
<dbReference type="PANTHER" id="PTHR42779">
    <property type="entry name" value="PROTEIN YNJB"/>
    <property type="match status" value="1"/>
</dbReference>
<geneLocation type="plasmid" evidence="2 3">
    <name>pCadTS8_1</name>
</geneLocation>
<evidence type="ECO:0000256" key="1">
    <source>
        <dbReference type="SAM" id="SignalP"/>
    </source>
</evidence>
<organism evidence="2 3">
    <name type="scientific">Catenovulum adriaticum</name>
    <dbReference type="NCBI Taxonomy" id="2984846"/>
    <lineage>
        <taxon>Bacteria</taxon>
        <taxon>Pseudomonadati</taxon>
        <taxon>Pseudomonadota</taxon>
        <taxon>Gammaproteobacteria</taxon>
        <taxon>Alteromonadales</taxon>
        <taxon>Alteromonadaceae</taxon>
        <taxon>Catenovulum</taxon>
    </lineage>
</organism>
<dbReference type="InterPro" id="IPR027020">
    <property type="entry name" value="YnjB"/>
</dbReference>
<feature type="chain" id="PRO_5047115967" evidence="1">
    <location>
        <begin position="32"/>
        <end position="402"/>
    </location>
</feature>
<dbReference type="PIRSF" id="PIRSF029172">
    <property type="entry name" value="UCP029172_ABC_sbc_YnjB"/>
    <property type="match status" value="1"/>
</dbReference>
<reference evidence="2" key="1">
    <citation type="submission" date="2022-10" db="EMBL/GenBank/DDBJ databases">
        <title>Catenovulum adriacola sp. nov. isolated in the Harbour of Susak.</title>
        <authorList>
            <person name="Schoch T."/>
            <person name="Reich S.J."/>
            <person name="Stoeferle S."/>
            <person name="Flaiz M."/>
            <person name="Kazda M."/>
            <person name="Riedel C.U."/>
            <person name="Duerre P."/>
        </authorList>
    </citation>
    <scope>NUCLEOTIDE SEQUENCE</scope>
    <source>
        <strain evidence="2">TS8</strain>
        <plasmid evidence="2">pCadTS8_1</plasmid>
    </source>
</reference>
<gene>
    <name evidence="2" type="ORF">OLW01_15225</name>
</gene>
<keyword evidence="1" id="KW-0732">Signal</keyword>
<dbReference type="NCBIfam" id="NF008633">
    <property type="entry name" value="PRK11622.1"/>
    <property type="match status" value="1"/>
</dbReference>
<proteinExistence type="predicted"/>
<feature type="signal peptide" evidence="1">
    <location>
        <begin position="1"/>
        <end position="31"/>
    </location>
</feature>